<accession>A0A8C3VMC9</accession>
<organism evidence="1 2">
    <name type="scientific">Catagonus wagneri</name>
    <name type="common">Chacoan peccary</name>
    <dbReference type="NCBI Taxonomy" id="51154"/>
    <lineage>
        <taxon>Eukaryota</taxon>
        <taxon>Metazoa</taxon>
        <taxon>Chordata</taxon>
        <taxon>Craniata</taxon>
        <taxon>Vertebrata</taxon>
        <taxon>Euteleostomi</taxon>
        <taxon>Mammalia</taxon>
        <taxon>Eutheria</taxon>
        <taxon>Laurasiatheria</taxon>
        <taxon>Artiodactyla</taxon>
        <taxon>Suina</taxon>
        <taxon>Tayassuidae</taxon>
        <taxon>Catagonus</taxon>
    </lineage>
</organism>
<dbReference type="Proteomes" id="UP000694540">
    <property type="component" value="Unplaced"/>
</dbReference>
<reference evidence="1" key="2">
    <citation type="submission" date="2025-09" db="UniProtKB">
        <authorList>
            <consortium name="Ensembl"/>
        </authorList>
    </citation>
    <scope>IDENTIFICATION</scope>
</reference>
<dbReference type="Ensembl" id="ENSCWAT00000001189.1">
    <property type="protein sequence ID" value="ENSCWAP00000001064.1"/>
    <property type="gene ID" value="ENSCWAG00000000908.1"/>
</dbReference>
<dbReference type="AlphaFoldDB" id="A0A8C3VMC9"/>
<reference evidence="1" key="1">
    <citation type="submission" date="2025-08" db="UniProtKB">
        <authorList>
            <consortium name="Ensembl"/>
        </authorList>
    </citation>
    <scope>IDENTIFICATION</scope>
</reference>
<sequence>TGPLLLQEITELPDYNKVSFKEQAPVPLEEVLPDASPQALRLFLLYLPLQHIAASQALLHQYFFTASLPAHPSELPIPKHPRGSTPKAHLGPPHVHDFHMDWSLEEPRTDWPFILVG</sequence>
<protein>
    <submittedName>
        <fullName evidence="1">Uncharacterized protein</fullName>
    </submittedName>
</protein>
<evidence type="ECO:0000313" key="1">
    <source>
        <dbReference type="Ensembl" id="ENSCWAP00000001064.1"/>
    </source>
</evidence>
<name>A0A8C3VMC9_9CETA</name>
<evidence type="ECO:0000313" key="2">
    <source>
        <dbReference type="Proteomes" id="UP000694540"/>
    </source>
</evidence>
<keyword evidence="2" id="KW-1185">Reference proteome</keyword>
<proteinExistence type="predicted"/>
<dbReference type="GeneTree" id="ENSGT00940000159128"/>